<sequence length="422" mass="50302">MKPKPKRSTLEVHVPDDVILNHILARVPTKSVCRFNCVSKEWHSFLASDMFKNKHNQHVDDHKNNLKFMFLSKTETSFEFATIDCEEAPPSDKDLTPTRRPLPPFEETTPYDIHILTSFHGLVCLGILKDWRDVEYSDLILWNPLTNEYKRLSKSKYQHRDCITLYWKFGLYYSCCEDYYKLLCLNLFDDYVYIYSLKSDSWRKVDAFQHISRLFIERWSQGTYLNENLYFLRQDINNQSSSIIRFDTKNERLSKIETPCVDANNQDAKFYFATIMVKSDCIHVCVKYDINMSCDKSFQRTTCIELWKLDEYGKMKQVLTYQLRPLLYDHNTISSLIPFHLMKNGNWLMLKNGSSFSNDRIYKVYLKKKMHITNKGKEKEKGNIYDDFEYANVRMDDNININNLAREVRYIETFVSPNRYMK</sequence>
<dbReference type="CDD" id="cd22157">
    <property type="entry name" value="F-box_AtFBW1-like"/>
    <property type="match status" value="1"/>
</dbReference>
<evidence type="ECO:0000259" key="1">
    <source>
        <dbReference type="SMART" id="SM00256"/>
    </source>
</evidence>
<dbReference type="InterPro" id="IPR050796">
    <property type="entry name" value="SCF_F-box_component"/>
</dbReference>
<reference evidence="2" key="1">
    <citation type="journal article" date="2022" name="Int. J. Mol. Sci.">
        <title>Draft Genome of Tanacetum Coccineum: Genomic Comparison of Closely Related Tanacetum-Family Plants.</title>
        <authorList>
            <person name="Yamashiro T."/>
            <person name="Shiraishi A."/>
            <person name="Nakayama K."/>
            <person name="Satake H."/>
        </authorList>
    </citation>
    <scope>NUCLEOTIDE SEQUENCE</scope>
</reference>
<dbReference type="PANTHER" id="PTHR31672:SF13">
    <property type="entry name" value="F-BOX PROTEIN CPR30-LIKE"/>
    <property type="match status" value="1"/>
</dbReference>
<comment type="caution">
    <text evidence="2">The sequence shown here is derived from an EMBL/GenBank/DDBJ whole genome shotgun (WGS) entry which is preliminary data.</text>
</comment>
<dbReference type="InterPro" id="IPR001810">
    <property type="entry name" value="F-box_dom"/>
</dbReference>
<dbReference type="SMART" id="SM00256">
    <property type="entry name" value="FBOX"/>
    <property type="match status" value="1"/>
</dbReference>
<dbReference type="Gene3D" id="1.20.1280.50">
    <property type="match status" value="1"/>
</dbReference>
<dbReference type="InterPro" id="IPR011043">
    <property type="entry name" value="Gal_Oxase/kelch_b-propeller"/>
</dbReference>
<dbReference type="Pfam" id="PF00646">
    <property type="entry name" value="F-box"/>
    <property type="match status" value="1"/>
</dbReference>
<name>A0ABQ5CD94_9ASTR</name>
<dbReference type="Proteomes" id="UP001151760">
    <property type="component" value="Unassembled WGS sequence"/>
</dbReference>
<dbReference type="InterPro" id="IPR017451">
    <property type="entry name" value="F-box-assoc_interact_dom"/>
</dbReference>
<protein>
    <submittedName>
        <fullName evidence="2">F-box protein</fullName>
    </submittedName>
</protein>
<evidence type="ECO:0000313" key="2">
    <source>
        <dbReference type="EMBL" id="GJT25020.1"/>
    </source>
</evidence>
<gene>
    <name evidence="2" type="ORF">Tco_0894957</name>
</gene>
<dbReference type="SUPFAM" id="SSF50965">
    <property type="entry name" value="Galactose oxidase, central domain"/>
    <property type="match status" value="1"/>
</dbReference>
<organism evidence="2 3">
    <name type="scientific">Tanacetum coccineum</name>
    <dbReference type="NCBI Taxonomy" id="301880"/>
    <lineage>
        <taxon>Eukaryota</taxon>
        <taxon>Viridiplantae</taxon>
        <taxon>Streptophyta</taxon>
        <taxon>Embryophyta</taxon>
        <taxon>Tracheophyta</taxon>
        <taxon>Spermatophyta</taxon>
        <taxon>Magnoliopsida</taxon>
        <taxon>eudicotyledons</taxon>
        <taxon>Gunneridae</taxon>
        <taxon>Pentapetalae</taxon>
        <taxon>asterids</taxon>
        <taxon>campanulids</taxon>
        <taxon>Asterales</taxon>
        <taxon>Asteraceae</taxon>
        <taxon>Asteroideae</taxon>
        <taxon>Anthemideae</taxon>
        <taxon>Anthemidinae</taxon>
        <taxon>Tanacetum</taxon>
    </lineage>
</organism>
<dbReference type="PANTHER" id="PTHR31672">
    <property type="entry name" value="BNACNNG10540D PROTEIN"/>
    <property type="match status" value="1"/>
</dbReference>
<proteinExistence type="predicted"/>
<dbReference type="SUPFAM" id="SSF81383">
    <property type="entry name" value="F-box domain"/>
    <property type="match status" value="1"/>
</dbReference>
<dbReference type="InterPro" id="IPR036047">
    <property type="entry name" value="F-box-like_dom_sf"/>
</dbReference>
<dbReference type="NCBIfam" id="TIGR01640">
    <property type="entry name" value="F_box_assoc_1"/>
    <property type="match status" value="1"/>
</dbReference>
<keyword evidence="3" id="KW-1185">Reference proteome</keyword>
<feature type="domain" description="F-box" evidence="1">
    <location>
        <begin position="14"/>
        <end position="55"/>
    </location>
</feature>
<dbReference type="EMBL" id="BQNB010014181">
    <property type="protein sequence ID" value="GJT25020.1"/>
    <property type="molecule type" value="Genomic_DNA"/>
</dbReference>
<dbReference type="InterPro" id="IPR013187">
    <property type="entry name" value="F-box-assoc_dom_typ3"/>
</dbReference>
<reference evidence="2" key="2">
    <citation type="submission" date="2022-01" db="EMBL/GenBank/DDBJ databases">
        <authorList>
            <person name="Yamashiro T."/>
            <person name="Shiraishi A."/>
            <person name="Satake H."/>
            <person name="Nakayama K."/>
        </authorList>
    </citation>
    <scope>NUCLEOTIDE SEQUENCE</scope>
</reference>
<accession>A0ABQ5CD94</accession>
<evidence type="ECO:0000313" key="3">
    <source>
        <dbReference type="Proteomes" id="UP001151760"/>
    </source>
</evidence>
<dbReference type="Pfam" id="PF08268">
    <property type="entry name" value="FBA_3"/>
    <property type="match status" value="1"/>
</dbReference>